<keyword evidence="4" id="KW-1185">Reference proteome</keyword>
<feature type="domain" description="Outer membrane cytochrome MtrC/MtrF-like" evidence="2">
    <location>
        <begin position="67"/>
        <end position="248"/>
    </location>
</feature>
<dbReference type="Proteomes" id="UP000620670">
    <property type="component" value="Unassembled WGS sequence"/>
</dbReference>
<gene>
    <name evidence="3" type="ORF">JAO75_15595</name>
</gene>
<keyword evidence="1" id="KW-0472">Membrane</keyword>
<proteinExistence type="predicted"/>
<organism evidence="3 4">
    <name type="scientific">Microvirga splendida</name>
    <dbReference type="NCBI Taxonomy" id="2795727"/>
    <lineage>
        <taxon>Bacteria</taxon>
        <taxon>Pseudomonadati</taxon>
        <taxon>Pseudomonadota</taxon>
        <taxon>Alphaproteobacteria</taxon>
        <taxon>Hyphomicrobiales</taxon>
        <taxon>Methylobacteriaceae</taxon>
        <taxon>Microvirga</taxon>
    </lineage>
</organism>
<name>A0ABS0Y3G4_9HYPH</name>
<evidence type="ECO:0000313" key="3">
    <source>
        <dbReference type="EMBL" id="MBJ6126832.1"/>
    </source>
</evidence>
<dbReference type="SUPFAM" id="SSF48695">
    <property type="entry name" value="Multiheme cytochromes"/>
    <property type="match status" value="1"/>
</dbReference>
<evidence type="ECO:0000256" key="1">
    <source>
        <dbReference type="SAM" id="Phobius"/>
    </source>
</evidence>
<protein>
    <submittedName>
        <fullName evidence="3">Class III cytochrome C family protein</fullName>
    </submittedName>
</protein>
<keyword evidence="1" id="KW-1133">Transmembrane helix</keyword>
<dbReference type="RefSeq" id="WP_199050062.1">
    <property type="nucleotide sequence ID" value="NZ_JAELXT010000017.1"/>
</dbReference>
<dbReference type="Gene3D" id="3.90.10.10">
    <property type="entry name" value="Cytochrome C3"/>
    <property type="match status" value="2"/>
</dbReference>
<sequence>MKKLGLFYTVFITASVLVGLAATAALYYAGSAAVPGWRSFFQPGPLSGKHAFLSNQCETCHTPTKGVEAATCITCHSSAAADLAKQPTAFHANVQECRGCHVEHQGGSRPTKMDHGALLRSGWHATGTLQGHSSLSRQMIEDLASYLGIPVLVPAEKEGLNCAACHSNQDPHRKLFGTECADCHVTSAWQIASFLHPSPTSRECAQCHQAPPSHYMEHFSMVSQRVAGQEHAQVSQCYMCHKTNSWNDIKGAGWYKHH</sequence>
<evidence type="ECO:0000259" key="2">
    <source>
        <dbReference type="Pfam" id="PF22113"/>
    </source>
</evidence>
<dbReference type="InterPro" id="IPR054337">
    <property type="entry name" value="Mtrc-MtrF-like_dom_II/IV"/>
</dbReference>
<reference evidence="4" key="1">
    <citation type="submission" date="2020-12" db="EMBL/GenBank/DDBJ databases">
        <title>Hymenobacter sp.</title>
        <authorList>
            <person name="Kim M.K."/>
        </authorList>
    </citation>
    <scope>NUCLEOTIDE SEQUENCE [LARGE SCALE GENOMIC DNA]</scope>
    <source>
        <strain evidence="4">BT325</strain>
    </source>
</reference>
<keyword evidence="1" id="KW-0812">Transmembrane</keyword>
<dbReference type="EMBL" id="JAELXT010000017">
    <property type="protein sequence ID" value="MBJ6126832.1"/>
    <property type="molecule type" value="Genomic_DNA"/>
</dbReference>
<accession>A0ABS0Y3G4</accession>
<dbReference type="CDD" id="cd08168">
    <property type="entry name" value="Cytochrom_C3"/>
    <property type="match status" value="1"/>
</dbReference>
<dbReference type="InterPro" id="IPR036280">
    <property type="entry name" value="Multihaem_cyt_sf"/>
</dbReference>
<comment type="caution">
    <text evidence="3">The sequence shown here is derived from an EMBL/GenBank/DDBJ whole genome shotgun (WGS) entry which is preliminary data.</text>
</comment>
<dbReference type="Pfam" id="PF22113">
    <property type="entry name" value="Mtrc-MtrF_II-IV_dom"/>
    <property type="match status" value="1"/>
</dbReference>
<feature type="transmembrane region" description="Helical" evidence="1">
    <location>
        <begin position="6"/>
        <end position="29"/>
    </location>
</feature>
<evidence type="ECO:0000313" key="4">
    <source>
        <dbReference type="Proteomes" id="UP000620670"/>
    </source>
</evidence>